<keyword evidence="4" id="KW-1185">Reference proteome</keyword>
<dbReference type="OrthoDB" id="2588098at2759"/>
<evidence type="ECO:0000313" key="3">
    <source>
        <dbReference type="EMBL" id="CAG8909402.1"/>
    </source>
</evidence>
<dbReference type="PANTHER" id="PTHR39465">
    <property type="entry name" value="DNA LIGASE D, 3'-PHOSPHOESTERASE DOMAIN"/>
    <property type="match status" value="1"/>
</dbReference>
<organism evidence="3 4">
    <name type="scientific">Penicillium egyptiacum</name>
    <dbReference type="NCBI Taxonomy" id="1303716"/>
    <lineage>
        <taxon>Eukaryota</taxon>
        <taxon>Fungi</taxon>
        <taxon>Dikarya</taxon>
        <taxon>Ascomycota</taxon>
        <taxon>Pezizomycotina</taxon>
        <taxon>Eurotiomycetes</taxon>
        <taxon>Eurotiomycetidae</taxon>
        <taxon>Eurotiales</taxon>
        <taxon>Aspergillaceae</taxon>
        <taxon>Penicillium</taxon>
    </lineage>
</organism>
<dbReference type="EMBL" id="CAJVRC010000900">
    <property type="protein sequence ID" value="CAG8909402.1"/>
    <property type="molecule type" value="Genomic_DNA"/>
</dbReference>
<feature type="compositionally biased region" description="Polar residues" evidence="1">
    <location>
        <begin position="318"/>
        <end position="332"/>
    </location>
</feature>
<dbReference type="Pfam" id="PF13298">
    <property type="entry name" value="LigD_N"/>
    <property type="match status" value="1"/>
</dbReference>
<feature type="compositionally biased region" description="Basic and acidic residues" evidence="1">
    <location>
        <begin position="217"/>
        <end position="240"/>
    </location>
</feature>
<feature type="compositionally biased region" description="Polar residues" evidence="1">
    <location>
        <begin position="381"/>
        <end position="390"/>
    </location>
</feature>
<feature type="compositionally biased region" description="Basic residues" evidence="1">
    <location>
        <begin position="282"/>
        <end position="291"/>
    </location>
</feature>
<proteinExistence type="predicted"/>
<reference evidence="3" key="1">
    <citation type="submission" date="2021-07" db="EMBL/GenBank/DDBJ databases">
        <authorList>
            <person name="Branca A.L. A."/>
        </authorList>
    </citation>
    <scope>NUCLEOTIDE SEQUENCE</scope>
</reference>
<feature type="compositionally biased region" description="Low complexity" evidence="1">
    <location>
        <begin position="292"/>
        <end position="306"/>
    </location>
</feature>
<accession>A0A9W4KL10</accession>
<dbReference type="PANTHER" id="PTHR39465:SF1">
    <property type="entry name" value="DNA LIGASE D 3'-PHOSPHOESTERASE DOMAIN-CONTAINING PROTEIN"/>
    <property type="match status" value="1"/>
</dbReference>
<evidence type="ECO:0000313" key="4">
    <source>
        <dbReference type="Proteomes" id="UP001154252"/>
    </source>
</evidence>
<evidence type="ECO:0000259" key="2">
    <source>
        <dbReference type="Pfam" id="PF13298"/>
    </source>
</evidence>
<feature type="domain" description="DNA ligase D 3'-phosphoesterase" evidence="2">
    <location>
        <begin position="127"/>
        <end position="265"/>
    </location>
</feature>
<dbReference type="InterPro" id="IPR014144">
    <property type="entry name" value="LigD_PE_domain"/>
</dbReference>
<dbReference type="Proteomes" id="UP001154252">
    <property type="component" value="Unassembled WGS sequence"/>
</dbReference>
<feature type="region of interest" description="Disordered" evidence="1">
    <location>
        <begin position="379"/>
        <end position="410"/>
    </location>
</feature>
<feature type="region of interest" description="Disordered" evidence="1">
    <location>
        <begin position="274"/>
        <end position="338"/>
    </location>
</feature>
<dbReference type="AlphaFoldDB" id="A0A9W4KL10"/>
<gene>
    <name evidence="3" type="ORF">PEGY_LOCUS10192</name>
</gene>
<name>A0A9W4KL10_9EURO</name>
<feature type="region of interest" description="Disordered" evidence="1">
    <location>
        <begin position="206"/>
        <end position="240"/>
    </location>
</feature>
<sequence length="452" mass="51154">MKRACSPETSKHELKKGIPLDEERPILLSLNAPVSPPRKRSSIKWVKDGDGGDAIPLDASQLNTSSSLAAIEAGQVEVTDHLSTISARLKECVRPLPKQPIPRLPIKDWIELYRRNEHPEGHHFVIHQHDHPIAGPHYDLRLQFSETSSVSWSVMYGMPGDPNSQRLNRNATETRIHCLWNHLIETASQETGSLIIWDTGEYEILPYRMDPSGPETDDARSEMSEDSQDLPKEPISDSAKLREAFQNRKIRLRLHGTRLPKDYTITLRMDKTTDFARPIREGRRRRRRHPSRPTLPQAPSTSDSGSPSPPPGTEESRGNQTIQRSQSESQTGLAKHADADDTYTADIEIQRNNAYPGSSNTIGSIHQRRWFLSLDRESSGFEPTTVNQSEGPKEKSKKRTWTPKPAGGFEPFYVHGPETERSIITARLARDVLDDEAVEKFVPRRGWRPVLH</sequence>
<evidence type="ECO:0000256" key="1">
    <source>
        <dbReference type="SAM" id="MobiDB-lite"/>
    </source>
</evidence>
<protein>
    <recommendedName>
        <fullName evidence="2">DNA ligase D 3'-phosphoesterase domain-containing protein</fullName>
    </recommendedName>
</protein>
<comment type="caution">
    <text evidence="3">The sequence shown here is derived from an EMBL/GenBank/DDBJ whole genome shotgun (WGS) entry which is preliminary data.</text>
</comment>